<organism evidence="2 3">
    <name type="scientific">Tumebacillus algifaecis</name>
    <dbReference type="NCBI Taxonomy" id="1214604"/>
    <lineage>
        <taxon>Bacteria</taxon>
        <taxon>Bacillati</taxon>
        <taxon>Bacillota</taxon>
        <taxon>Bacilli</taxon>
        <taxon>Bacillales</taxon>
        <taxon>Alicyclobacillaceae</taxon>
        <taxon>Tumebacillus</taxon>
    </lineage>
</organism>
<accession>A0A223D5C2</accession>
<evidence type="ECO:0000256" key="1">
    <source>
        <dbReference type="SAM" id="MobiDB-lite"/>
    </source>
</evidence>
<sequence>MIRSQILPPTPMIADFPRELLPQGPLGKPIEPDPIGSHPSMEPGPTPPGFASDPCPLGKYLASEWGPNPPGYNVPPDPFRFGAGELKHPGRNSVAPPGPDFRFMDAPPIPYNNVPPQPTHVGEVKPGTPDGMEFSDVPPDPWSRYSQSGPGPLECGEVKPPDPNKVGEFVGPGPSSIKFGEIIPIGPNNFRFDPYQVDLLFGNQNPTDPFISYDPPGRLSCGEFKPPFPNSDHSTNSLACDPNPIDPFIETEQNPPWPFANKLPLNPPLH</sequence>
<keyword evidence="3" id="KW-1185">Reference proteome</keyword>
<feature type="region of interest" description="Disordered" evidence="1">
    <location>
        <begin position="222"/>
        <end position="270"/>
    </location>
</feature>
<gene>
    <name evidence="2" type="ORF">CIG75_18870</name>
</gene>
<evidence type="ECO:0000313" key="3">
    <source>
        <dbReference type="Proteomes" id="UP000214688"/>
    </source>
</evidence>
<evidence type="ECO:0000313" key="2">
    <source>
        <dbReference type="EMBL" id="ASS76798.1"/>
    </source>
</evidence>
<dbReference type="EMBL" id="CP022657">
    <property type="protein sequence ID" value="ASS76798.1"/>
    <property type="molecule type" value="Genomic_DNA"/>
</dbReference>
<dbReference type="Proteomes" id="UP000214688">
    <property type="component" value="Chromosome"/>
</dbReference>
<protein>
    <submittedName>
        <fullName evidence="2">Uncharacterized protein</fullName>
    </submittedName>
</protein>
<feature type="compositionally biased region" description="Pro residues" evidence="1">
    <location>
        <begin position="67"/>
        <end position="78"/>
    </location>
</feature>
<reference evidence="2 3" key="1">
    <citation type="journal article" date="2015" name="Int. J. Syst. Evol. Microbiol.">
        <title>Tumebacillus algifaecis sp. nov., isolated from decomposing algal scum.</title>
        <authorList>
            <person name="Wu Y.F."/>
            <person name="Zhang B."/>
            <person name="Xing P."/>
            <person name="Wu Q.L."/>
            <person name="Liu S.J."/>
        </authorList>
    </citation>
    <scope>NUCLEOTIDE SEQUENCE [LARGE SCALE GENOMIC DNA]</scope>
    <source>
        <strain evidence="2 3">THMBR28</strain>
    </source>
</reference>
<name>A0A223D5C2_9BACL</name>
<dbReference type="KEGG" id="tab:CIG75_18870"/>
<feature type="region of interest" description="Disordered" evidence="1">
    <location>
        <begin position="1"/>
        <end position="108"/>
    </location>
</feature>
<dbReference type="AlphaFoldDB" id="A0A223D5C2"/>
<feature type="region of interest" description="Disordered" evidence="1">
    <location>
        <begin position="124"/>
        <end position="149"/>
    </location>
</feature>
<proteinExistence type="predicted"/>